<evidence type="ECO:0000256" key="3">
    <source>
        <dbReference type="ARBA" id="ARBA00022827"/>
    </source>
</evidence>
<dbReference type="Gene3D" id="3.30.70.2740">
    <property type="match status" value="1"/>
</dbReference>
<dbReference type="EMBL" id="RYFG02000100">
    <property type="protein sequence ID" value="TRW94213.1"/>
    <property type="molecule type" value="Genomic_DNA"/>
</dbReference>
<dbReference type="Pfam" id="PF02754">
    <property type="entry name" value="CCG"/>
    <property type="match status" value="2"/>
</dbReference>
<evidence type="ECO:0000313" key="7">
    <source>
        <dbReference type="Proteomes" id="UP000733744"/>
    </source>
</evidence>
<dbReference type="Gene3D" id="3.30.465.10">
    <property type="match status" value="1"/>
</dbReference>
<dbReference type="Pfam" id="PF13183">
    <property type="entry name" value="Fer4_8"/>
    <property type="match status" value="1"/>
</dbReference>
<dbReference type="Pfam" id="PF01565">
    <property type="entry name" value="FAD_binding_4"/>
    <property type="match status" value="1"/>
</dbReference>
<dbReference type="PANTHER" id="PTHR11748">
    <property type="entry name" value="D-LACTATE DEHYDROGENASE"/>
    <property type="match status" value="1"/>
</dbReference>
<accession>A0ABY3CA11</accession>
<proteinExistence type="predicted"/>
<dbReference type="InterPro" id="IPR004113">
    <property type="entry name" value="FAD-bd_oxidored_4_C"/>
</dbReference>
<evidence type="ECO:0000259" key="5">
    <source>
        <dbReference type="PROSITE" id="PS51387"/>
    </source>
</evidence>
<organism evidence="6 7">
    <name type="scientific">Candidatus Methylobacter oryzae</name>
    <dbReference type="NCBI Taxonomy" id="2497749"/>
    <lineage>
        <taxon>Bacteria</taxon>
        <taxon>Pseudomonadati</taxon>
        <taxon>Pseudomonadota</taxon>
        <taxon>Gammaproteobacteria</taxon>
        <taxon>Methylococcales</taxon>
        <taxon>Methylococcaceae</taxon>
        <taxon>Methylobacter</taxon>
    </lineage>
</organism>
<dbReference type="InterPro" id="IPR016166">
    <property type="entry name" value="FAD-bd_PCMH"/>
</dbReference>
<evidence type="ECO:0000256" key="1">
    <source>
        <dbReference type="ARBA" id="ARBA00001974"/>
    </source>
</evidence>
<dbReference type="InterPro" id="IPR036318">
    <property type="entry name" value="FAD-bd_PCMH-like_sf"/>
</dbReference>
<dbReference type="InterPro" id="IPR004017">
    <property type="entry name" value="Cys_rich_dom"/>
</dbReference>
<keyword evidence="7" id="KW-1185">Reference proteome</keyword>
<dbReference type="Pfam" id="PF02913">
    <property type="entry name" value="FAD-oxidase_C"/>
    <property type="match status" value="1"/>
</dbReference>
<feature type="domain" description="FAD-binding PCMH-type" evidence="5">
    <location>
        <begin position="40"/>
        <end position="268"/>
    </location>
</feature>
<reference evidence="6 7" key="1">
    <citation type="journal article" date="2019" name="Antonie Van Leeuwenhoek">
        <title>Description of 'Ca. Methylobacter oryzae' KRF1, a novel species from the environmentally important Methylobacter clade 2.</title>
        <authorList>
            <person name="Khatri K."/>
            <person name="Mohite J.A."/>
            <person name="Pandit P.S."/>
            <person name="Bahulikar R."/>
            <person name="Rahalkar M.C."/>
        </authorList>
    </citation>
    <scope>NUCLEOTIDE SEQUENCE [LARGE SCALE GENOMIC DNA]</scope>
    <source>
        <strain evidence="6 7">KRF1</strain>
    </source>
</reference>
<sequence>MAPTMIDTVALIDELNRSIQGEVRFDNSSRALYATDASNYRQVPIGVVIPKSVDDVIATVAACNKYGAPIVSRGGGTSLAGQCCNVAVVIDMSKYLNRILDLNPSQKTARVEPGCVLDELRDAAEKHHLTFAPDPSTHTHNTLGGMIGNNSCGVHSVMGGKTVDNVLELDVLLYDGTRLKVGKTDIREFERIVAEGGRRGEIYTRLKALCDRQAGRIRNRYPKIPRRVSGYNLDELLPENGFNVARVLVGSEGSCVVILEATLRLVDSPPSRSLLVLGYPDVFSAGDHVPEVLKHKPIGLEGIDDHLVADMKAINLHPEDVQLLPDGGGWLLAEFGGNNKSESDARATACMDALKQAGNPPTMKLFDNPKEEKMIWKVRESGLGATAHVPNKKITWEGWEDAAVPPDKVGNYLRDFRKLLEKFGYACDLYGHFGDGCIHTRIDFDLETEEGIRSFHSFLNEAANLVVGYGGSLSGEHGDGQSKAEFLPLMFGDELVQAFREFKTIWDPDGKMNPGKIVDAYLPTENLRLGAGYEPVQWDTHFQYPKDKGRFDRVILRCVGIGNCRQHHSQTMCPSYKVTREEKHSTRGRARLLFETMRGEVIKDLWQSEEMKDALNLCLACKGCKGDCPVNVDMATYKAEFLSHYYQRKRRPREVYAFGWINRWAALASYAPGAVNWLSQAPGFSRLIKNAGGIAPQRSIPQFAPETFIHWFKHREPGKQSQQVILWPDTFNNYFHPETAIAAVEVLEAAGFQVRLPERRICCGRPLYDFGMLDQAKRQLQRIVSDLRQAIHSGIPVVGLEPACVTVFRDELVNLFPNDEAAQQLSRQTYFFNEFLLKKAPDFRFPALQRKAILHGHCHQKAIIKTDDDQIVLGKLGLDLQYLDSGCCGMAGSFGFEKDKYEISRQIGELVLLPALRAATPDTLIVADGYSCREQIAQLTGQHGLHSAEVIRMALQENGQG</sequence>
<dbReference type="SUPFAM" id="SSF55103">
    <property type="entry name" value="FAD-linked oxidases, C-terminal domain"/>
    <property type="match status" value="1"/>
</dbReference>
<dbReference type="PANTHER" id="PTHR11748:SF119">
    <property type="entry name" value="D-2-HYDROXYGLUTARATE DEHYDROGENASE"/>
    <property type="match status" value="1"/>
</dbReference>
<dbReference type="InterPro" id="IPR006094">
    <property type="entry name" value="Oxid_FAD_bind_N"/>
</dbReference>
<gene>
    <name evidence="6" type="ORF">EKO24_012240</name>
</gene>
<dbReference type="RefSeq" id="WP_127029091.1">
    <property type="nucleotide sequence ID" value="NZ_RYFG02000100.1"/>
</dbReference>
<dbReference type="InterPro" id="IPR016167">
    <property type="entry name" value="FAD-bd_PCMH_sub1"/>
</dbReference>
<evidence type="ECO:0000256" key="2">
    <source>
        <dbReference type="ARBA" id="ARBA00022630"/>
    </source>
</evidence>
<comment type="caution">
    <text evidence="6">The sequence shown here is derived from an EMBL/GenBank/DDBJ whole genome shotgun (WGS) entry which is preliminary data.</text>
</comment>
<dbReference type="Gene3D" id="3.30.43.10">
    <property type="entry name" value="Uridine Diphospho-n-acetylenolpyruvylglucosamine Reductase, domain 2"/>
    <property type="match status" value="1"/>
</dbReference>
<dbReference type="Gene3D" id="1.10.45.10">
    <property type="entry name" value="Vanillyl-alcohol Oxidase, Chain A, domain 4"/>
    <property type="match status" value="1"/>
</dbReference>
<dbReference type="InterPro" id="IPR016171">
    <property type="entry name" value="Vanillyl_alc_oxidase_C-sub2"/>
</dbReference>
<dbReference type="InterPro" id="IPR017896">
    <property type="entry name" value="4Fe4S_Fe-S-bd"/>
</dbReference>
<dbReference type="Proteomes" id="UP000733744">
    <property type="component" value="Unassembled WGS sequence"/>
</dbReference>
<name>A0ABY3CA11_9GAMM</name>
<dbReference type="PROSITE" id="PS51387">
    <property type="entry name" value="FAD_PCMH"/>
    <property type="match status" value="1"/>
</dbReference>
<keyword evidence="4" id="KW-0560">Oxidoreductase</keyword>
<dbReference type="SUPFAM" id="SSF46548">
    <property type="entry name" value="alpha-helical ferredoxin"/>
    <property type="match status" value="1"/>
</dbReference>
<comment type="cofactor">
    <cofactor evidence="1">
        <name>FAD</name>
        <dbReference type="ChEBI" id="CHEBI:57692"/>
    </cofactor>
</comment>
<dbReference type="InterPro" id="IPR016164">
    <property type="entry name" value="FAD-linked_Oxase-like_C"/>
</dbReference>
<dbReference type="SUPFAM" id="SSF56176">
    <property type="entry name" value="FAD-binding/transporter-associated domain-like"/>
    <property type="match status" value="1"/>
</dbReference>
<evidence type="ECO:0000256" key="4">
    <source>
        <dbReference type="ARBA" id="ARBA00023002"/>
    </source>
</evidence>
<evidence type="ECO:0000313" key="6">
    <source>
        <dbReference type="EMBL" id="TRW94213.1"/>
    </source>
</evidence>
<protein>
    <submittedName>
        <fullName evidence="6">FAD-binding protein</fullName>
    </submittedName>
</protein>
<keyword evidence="2" id="KW-0285">Flavoprotein</keyword>
<keyword evidence="3" id="KW-0274">FAD</keyword>
<dbReference type="InterPro" id="IPR016169">
    <property type="entry name" value="FAD-bd_PCMH_sub2"/>
</dbReference>